<dbReference type="InterPro" id="IPR001638">
    <property type="entry name" value="Solute-binding_3/MltF_N"/>
</dbReference>
<keyword evidence="15" id="KW-1133">Transmembrane helix</keyword>
<dbReference type="GO" id="GO:0009228">
    <property type="term" value="P:thiamine biosynthetic process"/>
    <property type="evidence" value="ECO:0007669"/>
    <property type="project" value="UniProtKB-KW"/>
</dbReference>
<dbReference type="GO" id="GO:0046872">
    <property type="term" value="F:metal ion binding"/>
    <property type="evidence" value="ECO:0007669"/>
    <property type="project" value="UniProtKB-KW"/>
</dbReference>
<comment type="pathway">
    <text evidence="3">Cofactor biosynthesis; thiamine diphosphate biosynthesis.</text>
</comment>
<dbReference type="KEGG" id="adz:ADFLV_2935"/>
<dbReference type="Gene3D" id="3.40.190.10">
    <property type="entry name" value="Periplasmic binding protein-like II"/>
    <property type="match status" value="4"/>
</dbReference>
<proteinExistence type="inferred from homology"/>
<dbReference type="EC" id="2.7.13.3" evidence="6"/>
<dbReference type="AlphaFoldDB" id="A0AAE7JN95"/>
<keyword evidence="18" id="KW-1185">Reference proteome</keyword>
<dbReference type="Pfam" id="PF00497">
    <property type="entry name" value="SBP_bac_3"/>
    <property type="match status" value="1"/>
</dbReference>
<dbReference type="Gene3D" id="3.30.565.10">
    <property type="entry name" value="Histidine kinase-like ATPase, C-terminal domain"/>
    <property type="match status" value="1"/>
</dbReference>
<protein>
    <recommendedName>
        <fullName evidence="6">histidine kinase</fullName>
        <ecNumber evidence="6">2.7.13.3</ecNumber>
    </recommendedName>
    <alternativeName>
        <fullName evidence="13">Thiamine pyrimidine synthase</fullName>
    </alternativeName>
</protein>
<dbReference type="PROSITE" id="PS50109">
    <property type="entry name" value="HIS_KIN"/>
    <property type="match status" value="1"/>
</dbReference>
<reference evidence="17 18" key="1">
    <citation type="submission" date="2020-05" db="EMBL/GenBank/DDBJ databases">
        <title>Complete genome sequencing of Campylobacter and Arcobacter type strains.</title>
        <authorList>
            <person name="Miller W.G."/>
            <person name="Yee E."/>
        </authorList>
    </citation>
    <scope>NUCLEOTIDE SEQUENCE [LARGE SCALE GENOMIC DNA]</scope>
    <source>
        <strain evidence="17 18">LMG 25694</strain>
    </source>
</reference>
<evidence type="ECO:0000256" key="15">
    <source>
        <dbReference type="SAM" id="Phobius"/>
    </source>
</evidence>
<keyword evidence="11" id="KW-0784">Thiamine biosynthesis</keyword>
<feature type="transmembrane region" description="Helical" evidence="15">
    <location>
        <begin position="561"/>
        <end position="580"/>
    </location>
</feature>
<comment type="function">
    <text evidence="2">Responsible for the formation of the pyrimidine heterocycle in the thiamine biosynthesis pathway. Catalyzes the formation of hydroxymethylpyrimidine phosphate (HMP-P) from histidine and pyridoxal phosphate (PLP). The protein uses PLP and the active site histidine to form HMP-P, generating an inactive enzyme. The enzyme can only undergo a single turnover, which suggests it is a suicide enzyme.</text>
</comment>
<evidence type="ECO:0000256" key="6">
    <source>
        <dbReference type="ARBA" id="ARBA00012438"/>
    </source>
</evidence>
<dbReference type="CDD" id="cd00082">
    <property type="entry name" value="HisKA"/>
    <property type="match status" value="1"/>
</dbReference>
<gene>
    <name evidence="17" type="ORF">ADFLV_2935</name>
</gene>
<dbReference type="Proteomes" id="UP000503313">
    <property type="component" value="Chromosome"/>
</dbReference>
<dbReference type="InterPro" id="IPR015168">
    <property type="entry name" value="SsuA/THI5"/>
</dbReference>
<dbReference type="PANTHER" id="PTHR31528:SF1">
    <property type="entry name" value="4-AMINO-5-HYDROXYMETHYL-2-METHYLPYRIMIDINE PHOSPHATE SYNTHASE THI11-RELATED"/>
    <property type="match status" value="1"/>
</dbReference>
<dbReference type="Pfam" id="PF09084">
    <property type="entry name" value="NMT1"/>
    <property type="match status" value="1"/>
</dbReference>
<dbReference type="InterPro" id="IPR005467">
    <property type="entry name" value="His_kinase_dom"/>
</dbReference>
<organism evidence="17 18">
    <name type="scientific">Arcobacter defluvii</name>
    <dbReference type="NCBI Taxonomy" id="873191"/>
    <lineage>
        <taxon>Bacteria</taxon>
        <taxon>Pseudomonadati</taxon>
        <taxon>Campylobacterota</taxon>
        <taxon>Epsilonproteobacteria</taxon>
        <taxon>Campylobacterales</taxon>
        <taxon>Arcobacteraceae</taxon>
        <taxon>Arcobacter</taxon>
    </lineage>
</organism>
<keyword evidence="9" id="KW-0479">Metal-binding</keyword>
<evidence type="ECO:0000256" key="13">
    <source>
        <dbReference type="ARBA" id="ARBA00033171"/>
    </source>
</evidence>
<keyword evidence="12" id="KW-0408">Iron</keyword>
<evidence type="ECO:0000256" key="4">
    <source>
        <dbReference type="ARBA" id="ARBA00009406"/>
    </source>
</evidence>
<dbReference type="InterPro" id="IPR027939">
    <property type="entry name" value="NMT1/THI5"/>
</dbReference>
<evidence type="ECO:0000256" key="1">
    <source>
        <dbReference type="ARBA" id="ARBA00000085"/>
    </source>
</evidence>
<sequence>MYRYFLYLIFLPILLIANEHLEKISLQLSWFNQFQFAGYYIAKEKGFYKDYGLDVDIKYFNFNIDVVKDVNENKSDFGIARETLIPERINNYNNLVALYALFQISPLVLISKKDSNINEIKEFYNKRIMLTDNDYIQASIKALLIANKVDLDSIKFLKHTHNVNDLVNNNTDIISAYISKTPYFLEKNHIPFNIFSPKDLGFDFYSDFLFTNKTLIKKDEDKVIAFKKASLLGWQYAFNNIEESVDIILKKYNSQNLTKDELIYEANALKKLSYYKNNPLGDIDENKLKRIYDIYYLMGYIKNSTYPSDLVFDEYKPIFSEYEKEFLKDKDTFKMCVRKNFLPYEAIIDGNIIGINSEYLRIFEKKIGKSITLVPVNTLKESISKLKNYECDFFSFFDESNIEDKDILFTKSYMELPFVLVTTGKDSFITNFEQLKNKKIFVENNINLFQTLKRNYPYIHLYTTYNPSYAFKKISENNSDGYLGNIANVVYNLQKEYNTDVNITGNFDYKTNILLAINSKNFLLQNILNKVISNISKEEKELILNNYTLLKYKEVKNYKTLFIVLISSFLVISLLTIVYVRESILKNKIQKLNENLEKRVLEESLKNRKKDEMLFKQTKLAAMGEMINNIAHQWRQPLNRINLSVQIIENILKENKNLLEQQDLNIIDKKILHVNKNIIYMSNTIEDFMNFFHPNKEKNLFNLSKLIMKAIILIQSKDSDIYFEINVDKKINIFNFENELLQVILVILENAIDNFELNSSKNKYLGIFAKKEKKKITLTIRDNSGGIPSSIIDKIFEPYFTTKFKKEGSGIGLYMAKILIEQSIGGKLDVNSDNSFTNFIITLQKENK</sequence>
<keyword evidence="15" id="KW-0812">Transmembrane</keyword>
<dbReference type="InterPro" id="IPR004358">
    <property type="entry name" value="Sig_transdc_His_kin-like_C"/>
</dbReference>
<keyword evidence="10" id="KW-0663">Pyridoxal phosphate</keyword>
<dbReference type="Pfam" id="PF02518">
    <property type="entry name" value="HATPase_c"/>
    <property type="match status" value="1"/>
</dbReference>
<dbReference type="InterPro" id="IPR003594">
    <property type="entry name" value="HATPase_dom"/>
</dbReference>
<dbReference type="InterPro" id="IPR036097">
    <property type="entry name" value="HisK_dim/P_sf"/>
</dbReference>
<evidence type="ECO:0000256" key="5">
    <source>
        <dbReference type="ARBA" id="ARBA00011738"/>
    </source>
</evidence>
<keyword evidence="8" id="KW-0808">Transferase</keyword>
<evidence type="ECO:0000256" key="7">
    <source>
        <dbReference type="ARBA" id="ARBA00022553"/>
    </source>
</evidence>
<comment type="similarity">
    <text evidence="4">Belongs to the NMT1/THI5 family.</text>
</comment>
<comment type="catalytic activity">
    <reaction evidence="14">
        <text>N(6)-(pyridoxal phosphate)-L-lysyl-[4-amino-5-hydroxymethyl-2-methylpyrimidine phosphate synthase] + L-histidyl-[4-amino-5-hydroxymethyl-2-methylpyrimidine phosphate synthase] + 2 Fe(3+) + 4 H2O = L-lysyl-[4-amino-5-hydroxymethyl-2-methylpyrimidine phosphate synthase] + (2S)-2-amino-5-hydroxy-4-oxopentanoyl-[4-amino-5-hydroxymethyl-2-methylpyrimidine phosphate synthase] + 4-amino-2-methyl-5-(phosphooxymethyl)pyrimidine + 3-oxopropanoate + 2 Fe(2+) + 2 H(+)</text>
        <dbReference type="Rhea" id="RHEA:65756"/>
        <dbReference type="Rhea" id="RHEA-COMP:16892"/>
        <dbReference type="Rhea" id="RHEA-COMP:16893"/>
        <dbReference type="Rhea" id="RHEA-COMP:16894"/>
        <dbReference type="Rhea" id="RHEA-COMP:16895"/>
        <dbReference type="ChEBI" id="CHEBI:15377"/>
        <dbReference type="ChEBI" id="CHEBI:15378"/>
        <dbReference type="ChEBI" id="CHEBI:29033"/>
        <dbReference type="ChEBI" id="CHEBI:29034"/>
        <dbReference type="ChEBI" id="CHEBI:29969"/>
        <dbReference type="ChEBI" id="CHEBI:29979"/>
        <dbReference type="ChEBI" id="CHEBI:33190"/>
        <dbReference type="ChEBI" id="CHEBI:58354"/>
        <dbReference type="ChEBI" id="CHEBI:143915"/>
        <dbReference type="ChEBI" id="CHEBI:157692"/>
    </reaction>
    <physiologicalReaction direction="left-to-right" evidence="14">
        <dbReference type="Rhea" id="RHEA:65757"/>
    </physiologicalReaction>
</comment>
<evidence type="ECO:0000256" key="10">
    <source>
        <dbReference type="ARBA" id="ARBA00022898"/>
    </source>
</evidence>
<dbReference type="SMART" id="SM00062">
    <property type="entry name" value="PBPb"/>
    <property type="match status" value="1"/>
</dbReference>
<evidence type="ECO:0000256" key="3">
    <source>
        <dbReference type="ARBA" id="ARBA00004948"/>
    </source>
</evidence>
<evidence type="ECO:0000256" key="14">
    <source>
        <dbReference type="ARBA" id="ARBA00048179"/>
    </source>
</evidence>
<dbReference type="RefSeq" id="WP_164968535.1">
    <property type="nucleotide sequence ID" value="NZ_CP053835.1"/>
</dbReference>
<dbReference type="GO" id="GO:0000155">
    <property type="term" value="F:phosphorelay sensor kinase activity"/>
    <property type="evidence" value="ECO:0007669"/>
    <property type="project" value="InterPro"/>
</dbReference>
<dbReference type="Gene3D" id="1.10.287.130">
    <property type="match status" value="1"/>
</dbReference>
<evidence type="ECO:0000256" key="9">
    <source>
        <dbReference type="ARBA" id="ARBA00022723"/>
    </source>
</evidence>
<comment type="subunit">
    <text evidence="5">Homodimer.</text>
</comment>
<comment type="catalytic activity">
    <reaction evidence="1">
        <text>ATP + protein L-histidine = ADP + protein N-phospho-L-histidine.</text>
        <dbReference type="EC" id="2.7.13.3"/>
    </reaction>
</comment>
<dbReference type="SUPFAM" id="SSF47384">
    <property type="entry name" value="Homodimeric domain of signal transducing histidine kinase"/>
    <property type="match status" value="1"/>
</dbReference>
<keyword evidence="15" id="KW-0472">Membrane</keyword>
<dbReference type="SMART" id="SM00387">
    <property type="entry name" value="HATPase_c"/>
    <property type="match status" value="1"/>
</dbReference>
<dbReference type="SUPFAM" id="SSF55874">
    <property type="entry name" value="ATPase domain of HSP90 chaperone/DNA topoisomerase II/histidine kinase"/>
    <property type="match status" value="1"/>
</dbReference>
<evidence type="ECO:0000256" key="2">
    <source>
        <dbReference type="ARBA" id="ARBA00003469"/>
    </source>
</evidence>
<dbReference type="EMBL" id="CP053835">
    <property type="protein sequence ID" value="QKF78900.1"/>
    <property type="molecule type" value="Genomic_DNA"/>
</dbReference>
<dbReference type="PRINTS" id="PR00344">
    <property type="entry name" value="BCTRLSENSOR"/>
</dbReference>
<dbReference type="InterPro" id="IPR003661">
    <property type="entry name" value="HisK_dim/P_dom"/>
</dbReference>
<accession>A0AAE7JN95</accession>
<name>A0AAE7JN95_9BACT</name>
<evidence type="ECO:0000313" key="17">
    <source>
        <dbReference type="EMBL" id="QKF78900.1"/>
    </source>
</evidence>
<dbReference type="SUPFAM" id="SSF53850">
    <property type="entry name" value="Periplasmic binding protein-like II"/>
    <property type="match status" value="2"/>
</dbReference>
<dbReference type="InterPro" id="IPR036890">
    <property type="entry name" value="HATPase_C_sf"/>
</dbReference>
<dbReference type="PANTHER" id="PTHR31528">
    <property type="entry name" value="4-AMINO-5-HYDROXYMETHYL-2-METHYLPYRIMIDINE PHOSPHATE SYNTHASE THI11-RELATED"/>
    <property type="match status" value="1"/>
</dbReference>
<feature type="domain" description="Histidine kinase" evidence="16">
    <location>
        <begin position="629"/>
        <end position="847"/>
    </location>
</feature>
<evidence type="ECO:0000256" key="11">
    <source>
        <dbReference type="ARBA" id="ARBA00022977"/>
    </source>
</evidence>
<evidence type="ECO:0000256" key="12">
    <source>
        <dbReference type="ARBA" id="ARBA00023004"/>
    </source>
</evidence>
<evidence type="ECO:0000259" key="16">
    <source>
        <dbReference type="PROSITE" id="PS50109"/>
    </source>
</evidence>
<evidence type="ECO:0000256" key="8">
    <source>
        <dbReference type="ARBA" id="ARBA00022679"/>
    </source>
</evidence>
<evidence type="ECO:0000313" key="18">
    <source>
        <dbReference type="Proteomes" id="UP000503313"/>
    </source>
</evidence>
<dbReference type="CDD" id="cd00075">
    <property type="entry name" value="HATPase"/>
    <property type="match status" value="1"/>
</dbReference>
<keyword evidence="17" id="KW-0418">Kinase</keyword>
<keyword evidence="7" id="KW-0597">Phosphoprotein</keyword>